<keyword evidence="2" id="KW-1185">Reference proteome</keyword>
<proteinExistence type="predicted"/>
<comment type="caution">
    <text evidence="1">The sequence shown here is derived from an EMBL/GenBank/DDBJ whole genome shotgun (WGS) entry which is preliminary data.</text>
</comment>
<reference evidence="1" key="1">
    <citation type="submission" date="2019-03" db="EMBL/GenBank/DDBJ databases">
        <title>Candidatus Syntrophosphaera thermopropionivorans: a novel player in syntrophic propionate oxidation during anaerobic digestion.</title>
        <authorList>
            <person name="Dyksma S."/>
        </authorList>
    </citation>
    <scope>NUCLEOTIDE SEQUENCE</scope>
    <source>
        <strain evidence="1">W5</strain>
    </source>
</reference>
<evidence type="ECO:0000313" key="2">
    <source>
        <dbReference type="Proteomes" id="UP000294588"/>
    </source>
</evidence>
<accession>A0AC61QI10</accession>
<gene>
    <name evidence="1" type="primary">amrS</name>
    <name evidence="1" type="ORF">E0946_06340</name>
</gene>
<organism evidence="1 2">
    <name type="scientific">Candidatus Syntrophosphaera thermopropionivorans</name>
    <dbReference type="NCBI Taxonomy" id="2593015"/>
    <lineage>
        <taxon>Bacteria</taxon>
        <taxon>Pseudomonadati</taxon>
        <taxon>Candidatus Cloacimonadota</taxon>
        <taxon>Candidatus Cloacimonadia</taxon>
        <taxon>Candidatus Cloacimonadales</taxon>
        <taxon>Candidatus Cloacimonadaceae</taxon>
        <taxon>Candidatus Syntrophosphaera</taxon>
    </lineage>
</organism>
<sequence>MDNSIEREAMFYEKLDNQQVRCLLCPHCCLLKVGETGICRGRKNIERKLIAINYGRTMGISLDPIEKKPLYHFRPGSQIVSLGPNSCNLSCFFCQNYDSSQMPCSTAYINPEQLYNLVLEHSYQGYKQVAFTYTEPFTWYEYIYDFAKIARDTDIVMVTNGYINPAPLKELMPYIRAMNIDLKSIRNEFYVKHCNGGLETVKQTIKNAFNAGIHIELTNLLIPTLNDAEEDIQALIDFVSSISVDIPLHFSAYYPAYKSNIPPTSPRTVLKACQMAKEKLSYVYAGNIWSDEFRETYCPKCDNLVISAHRRIVGIDDKGQCRNCSYRIYGVF</sequence>
<evidence type="ECO:0000313" key="1">
    <source>
        <dbReference type="EMBL" id="TDF72588.1"/>
    </source>
</evidence>
<dbReference type="EMBL" id="SMOG01000024">
    <property type="protein sequence ID" value="TDF72588.1"/>
    <property type="molecule type" value="Genomic_DNA"/>
</dbReference>
<dbReference type="Proteomes" id="UP000294588">
    <property type="component" value="Unassembled WGS sequence"/>
</dbReference>
<protein>
    <submittedName>
        <fullName evidence="1">AmmeMemoRadiSam system radical SAM enzyme</fullName>
    </submittedName>
</protein>
<name>A0AC61QI10_9BACT</name>